<name>A0AAU0MES5_9MICO</name>
<gene>
    <name evidence="3" type="ORF">RYJ27_09465</name>
</gene>
<evidence type="ECO:0000256" key="1">
    <source>
        <dbReference type="SAM" id="MobiDB-lite"/>
    </source>
</evidence>
<evidence type="ECO:0000313" key="4">
    <source>
        <dbReference type="Proteomes" id="UP001329313"/>
    </source>
</evidence>
<keyword evidence="2" id="KW-0812">Transmembrane</keyword>
<organism evidence="3 4">
    <name type="scientific">Microbacterium limosum</name>
    <dbReference type="NCBI Taxonomy" id="3079935"/>
    <lineage>
        <taxon>Bacteria</taxon>
        <taxon>Bacillati</taxon>
        <taxon>Actinomycetota</taxon>
        <taxon>Actinomycetes</taxon>
        <taxon>Micrococcales</taxon>
        <taxon>Microbacteriaceae</taxon>
        <taxon>Microbacterium</taxon>
    </lineage>
</organism>
<dbReference type="RefSeq" id="WP_330170070.1">
    <property type="nucleotide sequence ID" value="NZ_CP137080.1"/>
</dbReference>
<dbReference type="Proteomes" id="UP001329313">
    <property type="component" value="Chromosome"/>
</dbReference>
<reference evidence="3 4" key="1">
    <citation type="submission" date="2023-10" db="EMBL/GenBank/DDBJ databases">
        <title>Y20.</title>
        <authorList>
            <person name="Zhang G."/>
            <person name="Ding Y."/>
        </authorList>
    </citation>
    <scope>NUCLEOTIDE SEQUENCE [LARGE SCALE GENOMIC DNA]</scope>
    <source>
        <strain evidence="3 4">Y20</strain>
    </source>
</reference>
<dbReference type="AlphaFoldDB" id="A0AAU0MES5"/>
<keyword evidence="2" id="KW-1133">Transmembrane helix</keyword>
<evidence type="ECO:0000313" key="3">
    <source>
        <dbReference type="EMBL" id="WOQ68932.1"/>
    </source>
</evidence>
<proteinExistence type="predicted"/>
<keyword evidence="4" id="KW-1185">Reference proteome</keyword>
<dbReference type="KEGG" id="mliy:RYJ27_09465"/>
<dbReference type="EMBL" id="CP137080">
    <property type="protein sequence ID" value="WOQ68932.1"/>
    <property type="molecule type" value="Genomic_DNA"/>
</dbReference>
<accession>A0AAU0MES5</accession>
<sequence>MHFATDIGHTLTLSVVGLAATPSPAPLEPPDELVTPGFTGFAIMVVLVVAVIVLVWDMQRRIRRTRYRQEIDERLDAEARGGEPAARDDAHAVGGRAEGDKPDGEEPGEAGRRGDQGL</sequence>
<feature type="region of interest" description="Disordered" evidence="1">
    <location>
        <begin position="67"/>
        <end position="118"/>
    </location>
</feature>
<evidence type="ECO:0000256" key="2">
    <source>
        <dbReference type="SAM" id="Phobius"/>
    </source>
</evidence>
<protein>
    <submittedName>
        <fullName evidence="3">Uncharacterized protein</fullName>
    </submittedName>
</protein>
<keyword evidence="2" id="KW-0472">Membrane</keyword>
<feature type="transmembrane region" description="Helical" evidence="2">
    <location>
        <begin position="33"/>
        <end position="56"/>
    </location>
</feature>